<proteinExistence type="predicted"/>
<dbReference type="Gene3D" id="3.30.200.20">
    <property type="entry name" value="Phosphorylase Kinase, domain 1"/>
    <property type="match status" value="1"/>
</dbReference>
<dbReference type="Pfam" id="PF07714">
    <property type="entry name" value="PK_Tyr_Ser-Thr"/>
    <property type="match status" value="1"/>
</dbReference>
<comment type="caution">
    <text evidence="2">The sequence shown here is derived from an EMBL/GenBank/DDBJ whole genome shotgun (WGS) entry which is preliminary data.</text>
</comment>
<dbReference type="GO" id="GO:0005524">
    <property type="term" value="F:ATP binding"/>
    <property type="evidence" value="ECO:0007669"/>
    <property type="project" value="InterPro"/>
</dbReference>
<sequence length="328" mass="37630">MQTHSTNQDCIQAETYNFDTEMEMKYASALFELLEHLSFPFLASLSVKSEGDKTICVEYENFQENTVEQFIKKQIQSNEAIDEQKLLDYSSQGAMTLAFIHKHKLVHGQISPQNLSIAENGTPRFGFVDFRVNLQFQDVKEINEQNLKNLESEDMHNFGKVLYSLSELKEFSDNNDEIQQSNKSALSDPNVELRLNANQLLEQVEIQERINIWKQQQPNSQSPIEIAKSQFSNYRLYLAQLLVEITGASVQDRLAIAERGEFVELVNILKWARNQNKELSRPIQELVCEVVQDLINENKSAAAIGLEQSEIVQQLKQLLGTNLEIEEV</sequence>
<dbReference type="InterPro" id="IPR011009">
    <property type="entry name" value="Kinase-like_dom_sf"/>
</dbReference>
<dbReference type="Gene3D" id="1.10.510.10">
    <property type="entry name" value="Transferase(Phosphotransferase) domain 1"/>
    <property type="match status" value="1"/>
</dbReference>
<dbReference type="GO" id="GO:0004672">
    <property type="term" value="F:protein kinase activity"/>
    <property type="evidence" value="ECO:0007669"/>
    <property type="project" value="InterPro"/>
</dbReference>
<dbReference type="InterPro" id="IPR001245">
    <property type="entry name" value="Ser-Thr/Tyr_kinase_cat_dom"/>
</dbReference>
<gene>
    <name evidence="2" type="ORF">EZS28_045532</name>
</gene>
<feature type="domain" description="Protein kinase" evidence="1">
    <location>
        <begin position="1"/>
        <end position="266"/>
    </location>
</feature>
<dbReference type="Proteomes" id="UP000324800">
    <property type="component" value="Unassembled WGS sequence"/>
</dbReference>
<evidence type="ECO:0000313" key="3">
    <source>
        <dbReference type="Proteomes" id="UP000324800"/>
    </source>
</evidence>
<organism evidence="2 3">
    <name type="scientific">Streblomastix strix</name>
    <dbReference type="NCBI Taxonomy" id="222440"/>
    <lineage>
        <taxon>Eukaryota</taxon>
        <taxon>Metamonada</taxon>
        <taxon>Preaxostyla</taxon>
        <taxon>Oxymonadida</taxon>
        <taxon>Streblomastigidae</taxon>
        <taxon>Streblomastix</taxon>
    </lineage>
</organism>
<dbReference type="InterPro" id="IPR000719">
    <property type="entry name" value="Prot_kinase_dom"/>
</dbReference>
<feature type="non-terminal residue" evidence="2">
    <location>
        <position position="328"/>
    </location>
</feature>
<reference evidence="2 3" key="1">
    <citation type="submission" date="2019-03" db="EMBL/GenBank/DDBJ databases">
        <title>Single cell metagenomics reveals metabolic interactions within the superorganism composed of flagellate Streblomastix strix and complex community of Bacteroidetes bacteria on its surface.</title>
        <authorList>
            <person name="Treitli S.C."/>
            <person name="Kolisko M."/>
            <person name="Husnik F."/>
            <person name="Keeling P."/>
            <person name="Hampl V."/>
        </authorList>
    </citation>
    <scope>NUCLEOTIDE SEQUENCE [LARGE SCALE GENOMIC DNA]</scope>
    <source>
        <strain evidence="2">ST1C</strain>
    </source>
</reference>
<dbReference type="SUPFAM" id="SSF56112">
    <property type="entry name" value="Protein kinase-like (PK-like)"/>
    <property type="match status" value="1"/>
</dbReference>
<accession>A0A5J4TNE8</accession>
<dbReference type="EMBL" id="SNRW01029142">
    <property type="protein sequence ID" value="KAA6358941.1"/>
    <property type="molecule type" value="Genomic_DNA"/>
</dbReference>
<dbReference type="AlphaFoldDB" id="A0A5J4TNE8"/>
<evidence type="ECO:0000259" key="1">
    <source>
        <dbReference type="PROSITE" id="PS50011"/>
    </source>
</evidence>
<evidence type="ECO:0000313" key="2">
    <source>
        <dbReference type="EMBL" id="KAA6358941.1"/>
    </source>
</evidence>
<name>A0A5J4TNE8_9EUKA</name>
<protein>
    <recommendedName>
        <fullName evidence="1">Protein kinase domain-containing protein</fullName>
    </recommendedName>
</protein>
<dbReference type="PROSITE" id="PS50011">
    <property type="entry name" value="PROTEIN_KINASE_DOM"/>
    <property type="match status" value="1"/>
</dbReference>